<evidence type="ECO:0000313" key="3">
    <source>
        <dbReference type="EMBL" id="RTE72666.1"/>
    </source>
</evidence>
<feature type="compositionally biased region" description="Low complexity" evidence="1">
    <location>
        <begin position="382"/>
        <end position="406"/>
    </location>
</feature>
<evidence type="ECO:0000256" key="1">
    <source>
        <dbReference type="SAM" id="MobiDB-lite"/>
    </source>
</evidence>
<reference evidence="3 4" key="1">
    <citation type="submission" date="2017-06" db="EMBL/GenBank/DDBJ databases">
        <title>Comparative genomic analysis of Ambrosia Fusariam Clade fungi.</title>
        <authorList>
            <person name="Stajich J.E."/>
            <person name="Carrillo J."/>
            <person name="Kijimoto T."/>
            <person name="Eskalen A."/>
            <person name="O'Donnell K."/>
            <person name="Kasson M."/>
        </authorList>
    </citation>
    <scope>NUCLEOTIDE SEQUENCE [LARGE SCALE GENOMIC DNA]</scope>
    <source>
        <strain evidence="3 4">UCR1854</strain>
    </source>
</reference>
<sequence length="497" mass="48576">MLFTLILVFPAATLASWLPIRPRQASSSDDCTITSTLPPVTMTSIYPVSTIAGSGQGQVTGGGSLIYTTALPTLGPSGPGLHTYTVTAPCPSAECQPPAASECPPGFTTAAVVCHVCGEIPVTTVLTLPSEMATASPNKDGSTDGPGDGSDGGVNGDPACKGGSCALGSAPTASGFVKITRPTSLGHARPTGPSLSGGSGTNNAGASPPLPQGPSSPDSLDRPQDAAGAADIPEHQPIPGSPNSPSAPPSAGSESSPSFPETVQEPATGVEKPATVGNPDAGSPETHASSNASASSDSESSAPGTIEKPATAEKPNAGSAGTPKEPEAHASPNTPGSSDSEASASSSSPSGTVEKPVTAENPDTGSPDIPKNPEGHASPKIPASSDSGSAGSSSSPSTLPDSSATDQHAENPEVPASPSSPTSPTAPNSQNPATDPHDGAVPHDGTVGEDAVPEVVSSPQATPVIVTGSAPGNKVSKATILGPLIISFLACLPLYIH</sequence>
<feature type="compositionally biased region" description="Low complexity" evidence="1">
    <location>
        <begin position="416"/>
        <end position="432"/>
    </location>
</feature>
<feature type="compositionally biased region" description="Pro residues" evidence="1">
    <location>
        <begin position="239"/>
        <end position="248"/>
    </location>
</feature>
<feature type="signal peptide" evidence="2">
    <location>
        <begin position="1"/>
        <end position="15"/>
    </location>
</feature>
<keyword evidence="4" id="KW-1185">Reference proteome</keyword>
<protein>
    <submittedName>
        <fullName evidence="3">Uncharacterized protein</fullName>
    </submittedName>
</protein>
<dbReference type="EMBL" id="MIKF01000299">
    <property type="protein sequence ID" value="RTE72666.1"/>
    <property type="molecule type" value="Genomic_DNA"/>
</dbReference>
<feature type="compositionally biased region" description="Low complexity" evidence="1">
    <location>
        <begin position="335"/>
        <end position="351"/>
    </location>
</feature>
<name>A0A430LAA0_9HYPO</name>
<gene>
    <name evidence="3" type="ORF">BHE90_012896</name>
</gene>
<keyword evidence="2" id="KW-0732">Signal</keyword>
<dbReference type="Proteomes" id="UP000287124">
    <property type="component" value="Unassembled WGS sequence"/>
</dbReference>
<feature type="compositionally biased region" description="Gly residues" evidence="1">
    <location>
        <begin position="144"/>
        <end position="155"/>
    </location>
</feature>
<organism evidence="3 4">
    <name type="scientific">Fusarium euwallaceae</name>
    <dbReference type="NCBI Taxonomy" id="1147111"/>
    <lineage>
        <taxon>Eukaryota</taxon>
        <taxon>Fungi</taxon>
        <taxon>Dikarya</taxon>
        <taxon>Ascomycota</taxon>
        <taxon>Pezizomycotina</taxon>
        <taxon>Sordariomycetes</taxon>
        <taxon>Hypocreomycetidae</taxon>
        <taxon>Hypocreales</taxon>
        <taxon>Nectriaceae</taxon>
        <taxon>Fusarium</taxon>
        <taxon>Fusarium solani species complex</taxon>
    </lineage>
</organism>
<feature type="region of interest" description="Disordered" evidence="1">
    <location>
        <begin position="132"/>
        <end position="156"/>
    </location>
</feature>
<feature type="compositionally biased region" description="Low complexity" evidence="1">
    <location>
        <begin position="288"/>
        <end position="302"/>
    </location>
</feature>
<feature type="compositionally biased region" description="Low complexity" evidence="1">
    <location>
        <begin position="249"/>
        <end position="261"/>
    </location>
</feature>
<dbReference type="AlphaFoldDB" id="A0A430LAA0"/>
<feature type="chain" id="PRO_5019401702" evidence="2">
    <location>
        <begin position="16"/>
        <end position="497"/>
    </location>
</feature>
<feature type="region of interest" description="Disordered" evidence="1">
    <location>
        <begin position="183"/>
        <end position="456"/>
    </location>
</feature>
<proteinExistence type="predicted"/>
<evidence type="ECO:0000313" key="4">
    <source>
        <dbReference type="Proteomes" id="UP000287124"/>
    </source>
</evidence>
<evidence type="ECO:0000256" key="2">
    <source>
        <dbReference type="SAM" id="SignalP"/>
    </source>
</evidence>
<accession>A0A430LAA0</accession>
<comment type="caution">
    <text evidence="3">The sequence shown here is derived from an EMBL/GenBank/DDBJ whole genome shotgun (WGS) entry which is preliminary data.</text>
</comment>